<dbReference type="GO" id="GO:0005829">
    <property type="term" value="C:cytosol"/>
    <property type="evidence" value="ECO:0007669"/>
    <property type="project" value="TreeGrafter"/>
</dbReference>
<reference evidence="7 8" key="1">
    <citation type="submission" date="2020-07" db="EMBL/GenBank/DDBJ databases">
        <authorList>
            <person name="Criscuolo A."/>
        </authorList>
    </citation>
    <scope>NUCLEOTIDE SEQUENCE [LARGE SCALE GENOMIC DNA]</scope>
    <source>
        <strain evidence="7">CIP107946</strain>
    </source>
</reference>
<dbReference type="InterPro" id="IPR036388">
    <property type="entry name" value="WH-like_DNA-bd_sf"/>
</dbReference>
<dbReference type="GO" id="GO:0003700">
    <property type="term" value="F:DNA-binding transcription factor activity"/>
    <property type="evidence" value="ECO:0007669"/>
    <property type="project" value="TreeGrafter"/>
</dbReference>
<dbReference type="GO" id="GO:0003677">
    <property type="term" value="F:DNA binding"/>
    <property type="evidence" value="ECO:0007669"/>
    <property type="project" value="UniProtKB-KW"/>
</dbReference>
<feature type="domain" description="HTH crp-type" evidence="6">
    <location>
        <begin position="147"/>
        <end position="210"/>
    </location>
</feature>
<dbReference type="CDD" id="cd00038">
    <property type="entry name" value="CAP_ED"/>
    <property type="match status" value="1"/>
</dbReference>
<dbReference type="SMART" id="SM00100">
    <property type="entry name" value="cNMP"/>
    <property type="match status" value="1"/>
</dbReference>
<evidence type="ECO:0000313" key="8">
    <source>
        <dbReference type="Proteomes" id="UP000588186"/>
    </source>
</evidence>
<evidence type="ECO:0000256" key="3">
    <source>
        <dbReference type="ARBA" id="ARBA00023159"/>
    </source>
</evidence>
<dbReference type="Gene3D" id="2.60.120.10">
    <property type="entry name" value="Jelly Rolls"/>
    <property type="match status" value="1"/>
</dbReference>
<feature type="domain" description="Cyclic nucleotide-binding" evidence="5">
    <location>
        <begin position="12"/>
        <end position="133"/>
    </location>
</feature>
<dbReference type="InterPro" id="IPR036390">
    <property type="entry name" value="WH_DNA-bd_sf"/>
</dbReference>
<accession>A0A6V7R3U2</accession>
<dbReference type="SUPFAM" id="SSF51206">
    <property type="entry name" value="cAMP-binding domain-like"/>
    <property type="match status" value="1"/>
</dbReference>
<gene>
    <name evidence="7" type="primary">fnr_1</name>
    <name evidence="7" type="ORF">JEOPIN946_00265</name>
</gene>
<dbReference type="Pfam" id="PF13545">
    <property type="entry name" value="HTH_Crp_2"/>
    <property type="match status" value="1"/>
</dbReference>
<name>A0A6V7R3U2_9BACL</name>
<keyword evidence="3" id="KW-0010">Activator</keyword>
<evidence type="ECO:0000256" key="4">
    <source>
        <dbReference type="ARBA" id="ARBA00023163"/>
    </source>
</evidence>
<evidence type="ECO:0000256" key="1">
    <source>
        <dbReference type="ARBA" id="ARBA00023015"/>
    </source>
</evidence>
<dbReference type="EMBL" id="CAJEWB010000004">
    <property type="protein sequence ID" value="CAD2072067.1"/>
    <property type="molecule type" value="Genomic_DNA"/>
</dbReference>
<dbReference type="RefSeq" id="WP_186076164.1">
    <property type="nucleotide sequence ID" value="NZ_CAJEWB010000004.1"/>
</dbReference>
<evidence type="ECO:0000256" key="2">
    <source>
        <dbReference type="ARBA" id="ARBA00023125"/>
    </source>
</evidence>
<dbReference type="InterPro" id="IPR018490">
    <property type="entry name" value="cNMP-bd_dom_sf"/>
</dbReference>
<evidence type="ECO:0000259" key="5">
    <source>
        <dbReference type="PROSITE" id="PS50042"/>
    </source>
</evidence>
<dbReference type="SUPFAM" id="SSF46785">
    <property type="entry name" value="Winged helix' DNA-binding domain"/>
    <property type="match status" value="1"/>
</dbReference>
<dbReference type="InterPro" id="IPR050397">
    <property type="entry name" value="Env_Response_Regulators"/>
</dbReference>
<proteinExistence type="predicted"/>
<dbReference type="PROSITE" id="PS51063">
    <property type="entry name" value="HTH_CRP_2"/>
    <property type="match status" value="1"/>
</dbReference>
<organism evidence="7 8">
    <name type="scientific">Phocicoccus pinnipedialis</name>
    <dbReference type="NCBI Taxonomy" id="110845"/>
    <lineage>
        <taxon>Bacteria</taxon>
        <taxon>Bacillati</taxon>
        <taxon>Bacillota</taxon>
        <taxon>Bacilli</taxon>
        <taxon>Bacillales</taxon>
        <taxon>Salinicoccaceae</taxon>
        <taxon>Phocicoccus</taxon>
    </lineage>
</organism>
<keyword evidence="1" id="KW-0805">Transcription regulation</keyword>
<evidence type="ECO:0000259" key="6">
    <source>
        <dbReference type="PROSITE" id="PS51063"/>
    </source>
</evidence>
<dbReference type="InterPro" id="IPR000595">
    <property type="entry name" value="cNMP-bd_dom"/>
</dbReference>
<sequence>MSKPMCVSQVPIFSELNNEQLKEVHSTVNHRKFNAGDYLYMAEEMRDTLYVVHSGEVRVYRMSDDGDEQLLRILRNGDFTGEYALFGSTGKYANYAEVTKDARVCTIQKEDIQDLINRYPKIGLKIIESFAERLNESEAQTMGAATLSARDRLMDYIDKEKNNDIIELSMTKKNLASLLSMQPETLNRTFTRLEAEGVLEKMTHRKYRVL</sequence>
<comment type="caution">
    <text evidence="7">The sequence shown here is derived from an EMBL/GenBank/DDBJ whole genome shotgun (WGS) entry which is preliminary data.</text>
</comment>
<keyword evidence="2" id="KW-0238">DNA-binding</keyword>
<dbReference type="InterPro" id="IPR012318">
    <property type="entry name" value="HTH_CRP"/>
</dbReference>
<protein>
    <submittedName>
        <fullName evidence="7">Anaerobic regulatory protein</fullName>
    </submittedName>
</protein>
<keyword evidence="4" id="KW-0804">Transcription</keyword>
<dbReference type="PROSITE" id="PS50042">
    <property type="entry name" value="CNMP_BINDING_3"/>
    <property type="match status" value="1"/>
</dbReference>
<dbReference type="PANTHER" id="PTHR24567:SF28">
    <property type="entry name" value="LISTERIOLYSIN REGULATORY PROTEIN"/>
    <property type="match status" value="1"/>
</dbReference>
<dbReference type="Pfam" id="PF00027">
    <property type="entry name" value="cNMP_binding"/>
    <property type="match status" value="1"/>
</dbReference>
<dbReference type="SMART" id="SM00419">
    <property type="entry name" value="HTH_CRP"/>
    <property type="match status" value="1"/>
</dbReference>
<dbReference type="InterPro" id="IPR014710">
    <property type="entry name" value="RmlC-like_jellyroll"/>
</dbReference>
<dbReference type="Proteomes" id="UP000588186">
    <property type="component" value="Unassembled WGS sequence"/>
</dbReference>
<evidence type="ECO:0000313" key="7">
    <source>
        <dbReference type="EMBL" id="CAD2072067.1"/>
    </source>
</evidence>
<keyword evidence="8" id="KW-1185">Reference proteome</keyword>
<dbReference type="PANTHER" id="PTHR24567">
    <property type="entry name" value="CRP FAMILY TRANSCRIPTIONAL REGULATORY PROTEIN"/>
    <property type="match status" value="1"/>
</dbReference>
<dbReference type="Gene3D" id="1.10.10.10">
    <property type="entry name" value="Winged helix-like DNA-binding domain superfamily/Winged helix DNA-binding domain"/>
    <property type="match status" value="1"/>
</dbReference>
<dbReference type="AlphaFoldDB" id="A0A6V7R3U2"/>